<evidence type="ECO:0000256" key="4">
    <source>
        <dbReference type="ARBA" id="ARBA00023136"/>
    </source>
</evidence>
<feature type="compositionally biased region" description="Basic and acidic residues" evidence="5">
    <location>
        <begin position="175"/>
        <end position="193"/>
    </location>
</feature>
<organism evidence="7 8">
    <name type="scientific">Pseudozyma flocculosa PF-1</name>
    <dbReference type="NCBI Taxonomy" id="1277687"/>
    <lineage>
        <taxon>Eukaryota</taxon>
        <taxon>Fungi</taxon>
        <taxon>Dikarya</taxon>
        <taxon>Basidiomycota</taxon>
        <taxon>Ustilaginomycotina</taxon>
        <taxon>Ustilaginomycetes</taxon>
        <taxon>Ustilaginales</taxon>
        <taxon>Ustilaginaceae</taxon>
        <taxon>Pseudozyma</taxon>
    </lineage>
</organism>
<dbReference type="KEGG" id="pfp:PFL1_06474"/>
<dbReference type="GeneID" id="19320550"/>
<dbReference type="Pfam" id="PF10176">
    <property type="entry name" value="NEDD4_Bsd2"/>
    <property type="match status" value="1"/>
</dbReference>
<evidence type="ECO:0000256" key="2">
    <source>
        <dbReference type="ARBA" id="ARBA00022692"/>
    </source>
</evidence>
<dbReference type="GO" id="GO:0030001">
    <property type="term" value="P:metal ion transport"/>
    <property type="evidence" value="ECO:0007669"/>
    <property type="project" value="InterPro"/>
</dbReference>
<keyword evidence="2 6" id="KW-0812">Transmembrane</keyword>
<dbReference type="GO" id="GO:0048471">
    <property type="term" value="C:perinuclear region of cytoplasm"/>
    <property type="evidence" value="ECO:0007669"/>
    <property type="project" value="TreeGrafter"/>
</dbReference>
<feature type="compositionally biased region" description="Acidic residues" evidence="5">
    <location>
        <begin position="165"/>
        <end position="174"/>
    </location>
</feature>
<dbReference type="CDD" id="cd22212">
    <property type="entry name" value="NDFIP-like"/>
    <property type="match status" value="1"/>
</dbReference>
<dbReference type="Proteomes" id="UP000053664">
    <property type="component" value="Unassembled WGS sequence"/>
</dbReference>
<feature type="compositionally biased region" description="Low complexity" evidence="5">
    <location>
        <begin position="36"/>
        <end position="48"/>
    </location>
</feature>
<feature type="region of interest" description="Disordered" evidence="5">
    <location>
        <begin position="599"/>
        <end position="646"/>
    </location>
</feature>
<dbReference type="RefSeq" id="XP_007882206.1">
    <property type="nucleotide sequence ID" value="XM_007884015.1"/>
</dbReference>
<feature type="compositionally biased region" description="Acidic residues" evidence="5">
    <location>
        <begin position="616"/>
        <end position="626"/>
    </location>
</feature>
<dbReference type="InterPro" id="IPR019325">
    <property type="entry name" value="NEDD4/Bsd2"/>
</dbReference>
<keyword evidence="3 6" id="KW-1133">Transmembrane helix</keyword>
<keyword evidence="4 6" id="KW-0472">Membrane</keyword>
<dbReference type="GO" id="GO:0016020">
    <property type="term" value="C:membrane"/>
    <property type="evidence" value="ECO:0007669"/>
    <property type="project" value="UniProtKB-SubCell"/>
</dbReference>
<evidence type="ECO:0000256" key="6">
    <source>
        <dbReference type="SAM" id="Phobius"/>
    </source>
</evidence>
<dbReference type="PANTHER" id="PTHR13396:SF5">
    <property type="entry name" value="NEDD4 FAMILY INTERACTING PROTEIN"/>
    <property type="match status" value="1"/>
</dbReference>
<feature type="region of interest" description="Disordered" evidence="5">
    <location>
        <begin position="1"/>
        <end position="205"/>
    </location>
</feature>
<accession>A0A061H630</accession>
<gene>
    <name evidence="7" type="ORF">PFL1_06474</name>
</gene>
<dbReference type="GO" id="GO:0031398">
    <property type="term" value="P:positive regulation of protein ubiquitination"/>
    <property type="evidence" value="ECO:0007669"/>
    <property type="project" value="TreeGrafter"/>
</dbReference>
<dbReference type="eggNOG" id="KOG4812">
    <property type="taxonomic scope" value="Eukaryota"/>
</dbReference>
<dbReference type="GO" id="GO:0007034">
    <property type="term" value="P:vacuolar transport"/>
    <property type="evidence" value="ECO:0007669"/>
    <property type="project" value="InterPro"/>
</dbReference>
<dbReference type="OrthoDB" id="10003116at2759"/>
<dbReference type="GO" id="GO:0006511">
    <property type="term" value="P:ubiquitin-dependent protein catabolic process"/>
    <property type="evidence" value="ECO:0007669"/>
    <property type="project" value="TreeGrafter"/>
</dbReference>
<dbReference type="GO" id="GO:0005783">
    <property type="term" value="C:endoplasmic reticulum"/>
    <property type="evidence" value="ECO:0007669"/>
    <property type="project" value="TreeGrafter"/>
</dbReference>
<dbReference type="AlphaFoldDB" id="A0A061H630"/>
<dbReference type="GO" id="GO:0005794">
    <property type="term" value="C:Golgi apparatus"/>
    <property type="evidence" value="ECO:0007669"/>
    <property type="project" value="TreeGrafter"/>
</dbReference>
<protein>
    <submittedName>
        <fullName evidence="7">Uncharacterized protein</fullName>
    </submittedName>
</protein>
<evidence type="ECO:0000256" key="3">
    <source>
        <dbReference type="ARBA" id="ARBA00022989"/>
    </source>
</evidence>
<feature type="transmembrane region" description="Helical" evidence="6">
    <location>
        <begin position="498"/>
        <end position="519"/>
    </location>
</feature>
<proteinExistence type="predicted"/>
<evidence type="ECO:0000256" key="1">
    <source>
        <dbReference type="ARBA" id="ARBA00004141"/>
    </source>
</evidence>
<dbReference type="HOGENOM" id="CLU_410596_0_0_1"/>
<evidence type="ECO:0000313" key="7">
    <source>
        <dbReference type="EMBL" id="EPQ26021.1"/>
    </source>
</evidence>
<sequence length="646" mass="67687">MAPPSATRRTNELDAAFDAESSQANDPAGLPGYNELPASSRASLSRPAQSTVIDIPSNDVFFDAGDALPDDPSRATSATGGINDPLGVTQPNPALSRPYDPPPPAARTTPGGSTYDFERPSSYFPAPTRRPPTASSHQGHGPRVPSGMSAAGETQHGRVASQDDGHDDDDDDDHDHDGSNELHLGFADEDRGRSTNGQYGLLGGNQDLSRLDRARLALGRFGRVVGMGFPGARYEAVSRNGSGPGGAGGQSRRPRVMGGGIGQDGVFANLNAKPERPRRNGASGSEDRGEDDDLAEDTLPPTYEVAAADATPPYWETTILGTASGLHPLANGLGWVPGGAHVGAIEDLIIEGLPVGNVFGFAWNMMVSMTFQFVGFLLTYLLHTSHAARCGSRAGLGITLIQYGFYLRERATEIAEGKVGGDGLQGAWFGEDMGDQVARRSVHLVSRAVGILRRSIELPGAAAPGTGGTTLADAFAAQSDAVQSQQDLQQSMSDSTEWFSYLLMVIGGFILLRSVVGYWRIYRWGQSLVDAARREQAADDGTGAGAGEGETTEAAPVGFVHRFRSAFTRAGGGGTSAGSGRAHSAEDWIIFPGMGHRLGSSSGGGGRGSTSLRDLEDGEGLDDEGAELNPAERRLLQNMRSAGLLS</sequence>
<reference evidence="7 8" key="1">
    <citation type="journal article" date="2013" name="Plant Cell">
        <title>The transition from a phytopathogenic smut ancestor to an anamorphic biocontrol agent deciphered by comparative whole-genome analysis.</title>
        <authorList>
            <person name="Lefebvre F."/>
            <person name="Joly D.L."/>
            <person name="Labbe C."/>
            <person name="Teichmann B."/>
            <person name="Linning R."/>
            <person name="Belzile F."/>
            <person name="Bakkeren G."/>
            <person name="Belanger R.R."/>
        </authorList>
    </citation>
    <scope>NUCLEOTIDE SEQUENCE [LARGE SCALE GENOMIC DNA]</scope>
    <source>
        <strain evidence="7 8">PF-1</strain>
    </source>
</reference>
<name>A0A061H630_9BASI</name>
<feature type="region of interest" description="Disordered" evidence="5">
    <location>
        <begin position="239"/>
        <end position="297"/>
    </location>
</feature>
<evidence type="ECO:0000313" key="8">
    <source>
        <dbReference type="Proteomes" id="UP000053664"/>
    </source>
</evidence>
<dbReference type="PANTHER" id="PTHR13396">
    <property type="entry name" value="NEDD4 FAMILY INTERACTING PROTEIN 1/2"/>
    <property type="match status" value="1"/>
</dbReference>
<comment type="subcellular location">
    <subcellularLocation>
        <location evidence="1">Membrane</location>
        <topology evidence="1">Multi-pass membrane protein</topology>
    </subcellularLocation>
</comment>
<evidence type="ECO:0000256" key="5">
    <source>
        <dbReference type="SAM" id="MobiDB-lite"/>
    </source>
</evidence>
<dbReference type="EMBL" id="KE361648">
    <property type="protein sequence ID" value="EPQ26021.1"/>
    <property type="molecule type" value="Genomic_DNA"/>
</dbReference>